<evidence type="ECO:0000256" key="4">
    <source>
        <dbReference type="ARBA" id="ARBA00022927"/>
    </source>
</evidence>
<sequence>MTAEARAVYERMHTSLQALKRYSVSVQSSQDEVLDYGYKLQHNSQATLDVQAPTHLRAQISGEAPRLIVYDGNTLTLASPEQGYYAQTPAPATLNQLVNGLIAHDVEMPLVDFLSQTRQAQFLAGVKRGVLVDSEQIDGQTCDHLAFREPTIDWQLWVSQGAQALPCKLVITTRYTLGDPQYQATMKWNTNPGFAADHFTFVAGKDAKRIPFTRDSVAPQQEPQP</sequence>
<evidence type="ECO:0000256" key="3">
    <source>
        <dbReference type="ARBA" id="ARBA00022729"/>
    </source>
</evidence>
<keyword evidence="4" id="KW-0653">Protein transport</keyword>
<evidence type="ECO:0000313" key="6">
    <source>
        <dbReference type="Proteomes" id="UP000242915"/>
    </source>
</evidence>
<dbReference type="GO" id="GO:0015031">
    <property type="term" value="P:protein transport"/>
    <property type="evidence" value="ECO:0007669"/>
    <property type="project" value="UniProtKB-KW"/>
</dbReference>
<dbReference type="AlphaFoldDB" id="A0A239IB32"/>
<evidence type="ECO:0000256" key="2">
    <source>
        <dbReference type="ARBA" id="ARBA00022448"/>
    </source>
</evidence>
<evidence type="ECO:0000313" key="5">
    <source>
        <dbReference type="EMBL" id="SNS90810.1"/>
    </source>
</evidence>
<proteinExistence type="predicted"/>
<dbReference type="Pfam" id="PF09865">
    <property type="entry name" value="DUF2092"/>
    <property type="match status" value="1"/>
</dbReference>
<keyword evidence="6" id="KW-1185">Reference proteome</keyword>
<dbReference type="InterPro" id="IPR019207">
    <property type="entry name" value="DUF2092"/>
</dbReference>
<dbReference type="EMBL" id="FZOG01000006">
    <property type="protein sequence ID" value="SNS90810.1"/>
    <property type="molecule type" value="Genomic_DNA"/>
</dbReference>
<evidence type="ECO:0008006" key="7">
    <source>
        <dbReference type="Google" id="ProtNLM"/>
    </source>
</evidence>
<gene>
    <name evidence="5" type="ORF">SAMN05216255_3805</name>
</gene>
<dbReference type="RefSeq" id="WP_089360886.1">
    <property type="nucleotide sequence ID" value="NZ_FZOG01000006.1"/>
</dbReference>
<dbReference type="Gene3D" id="2.50.20.10">
    <property type="entry name" value="Lipoprotein localisation LolA/LolB/LppX"/>
    <property type="match status" value="1"/>
</dbReference>
<organism evidence="5 6">
    <name type="scientific">Pseudomonas segetis</name>
    <dbReference type="NCBI Taxonomy" id="298908"/>
    <lineage>
        <taxon>Bacteria</taxon>
        <taxon>Pseudomonadati</taxon>
        <taxon>Pseudomonadota</taxon>
        <taxon>Gammaproteobacteria</taxon>
        <taxon>Pseudomonadales</taxon>
        <taxon>Pseudomonadaceae</taxon>
        <taxon>Pseudomonas</taxon>
    </lineage>
</organism>
<keyword evidence="3" id="KW-0732">Signal</keyword>
<reference evidence="6" key="1">
    <citation type="submission" date="2017-06" db="EMBL/GenBank/DDBJ databases">
        <authorList>
            <person name="Varghese N."/>
            <person name="Submissions S."/>
        </authorList>
    </citation>
    <scope>NUCLEOTIDE SEQUENCE [LARGE SCALE GENOMIC DNA]</scope>
    <source>
        <strain evidence="6">CIP 108523</strain>
    </source>
</reference>
<name>A0A239IB32_9PSED</name>
<dbReference type="InterPro" id="IPR029046">
    <property type="entry name" value="LolA/LolB/LppX"/>
</dbReference>
<protein>
    <recommendedName>
        <fullName evidence="7">Outer membrane lipoprotein-sorting protein</fullName>
    </recommendedName>
</protein>
<comment type="subunit">
    <text evidence="1">Monomer.</text>
</comment>
<accession>A0A239IB32</accession>
<dbReference type="SUPFAM" id="SSF89392">
    <property type="entry name" value="Prokaryotic lipoproteins and lipoprotein localization factors"/>
    <property type="match status" value="1"/>
</dbReference>
<keyword evidence="2" id="KW-0813">Transport</keyword>
<evidence type="ECO:0000256" key="1">
    <source>
        <dbReference type="ARBA" id="ARBA00011245"/>
    </source>
</evidence>
<dbReference type="Proteomes" id="UP000242915">
    <property type="component" value="Unassembled WGS sequence"/>
</dbReference>